<dbReference type="OrthoDB" id="5858053at2759"/>
<proteinExistence type="predicted"/>
<evidence type="ECO:0000313" key="4">
    <source>
        <dbReference type="Proteomes" id="UP000230423"/>
    </source>
</evidence>
<accession>A0A2G9UP82</accession>
<keyword evidence="4" id="KW-1185">Reference proteome</keyword>
<dbReference type="InterPro" id="IPR027791">
    <property type="entry name" value="Galactosyl_T_C"/>
</dbReference>
<reference evidence="3 4" key="1">
    <citation type="submission" date="2015-09" db="EMBL/GenBank/DDBJ databases">
        <title>Draft genome of the parasitic nematode Teladorsagia circumcincta isolate WARC Sus (inbred).</title>
        <authorList>
            <person name="Mitreva M."/>
        </authorList>
    </citation>
    <scope>NUCLEOTIDE SEQUENCE [LARGE SCALE GENOMIC DNA]</scope>
    <source>
        <strain evidence="3 4">S</strain>
    </source>
</reference>
<dbReference type="GO" id="GO:0005794">
    <property type="term" value="C:Golgi apparatus"/>
    <property type="evidence" value="ECO:0007669"/>
    <property type="project" value="TreeGrafter"/>
</dbReference>
<keyword evidence="1" id="KW-0808">Transferase</keyword>
<dbReference type="GO" id="GO:0008378">
    <property type="term" value="F:galactosyltransferase activity"/>
    <property type="evidence" value="ECO:0007669"/>
    <property type="project" value="TreeGrafter"/>
</dbReference>
<dbReference type="Proteomes" id="UP000230423">
    <property type="component" value="Unassembled WGS sequence"/>
</dbReference>
<evidence type="ECO:0000313" key="3">
    <source>
        <dbReference type="EMBL" id="PIO72045.1"/>
    </source>
</evidence>
<name>A0A2G9UP82_TELCI</name>
<dbReference type="Pfam" id="PF02709">
    <property type="entry name" value="Glyco_transf_7C"/>
    <property type="match status" value="1"/>
</dbReference>
<dbReference type="SUPFAM" id="SSF53448">
    <property type="entry name" value="Nucleotide-diphospho-sugar transferases"/>
    <property type="match status" value="1"/>
</dbReference>
<feature type="domain" description="Galactosyltransferase C-terminal" evidence="2">
    <location>
        <begin position="2"/>
        <end position="40"/>
    </location>
</feature>
<sequence length="92" mass="10987">MFGTSSAFTIEQFEKTNGFSNRYWGWGGEDDDMYNRCRFKLLNRTKEDWKNDGLNLLNYKLLNITFNKLFTHILVDLLEKAERAPIEQKFCH</sequence>
<evidence type="ECO:0000259" key="2">
    <source>
        <dbReference type="Pfam" id="PF02709"/>
    </source>
</evidence>
<protein>
    <recommendedName>
        <fullName evidence="2">Galactosyltransferase C-terminal domain-containing protein</fullName>
    </recommendedName>
</protein>
<dbReference type="Gene3D" id="3.90.550.10">
    <property type="entry name" value="Spore Coat Polysaccharide Biosynthesis Protein SpsA, Chain A"/>
    <property type="match status" value="1"/>
</dbReference>
<dbReference type="InterPro" id="IPR029044">
    <property type="entry name" value="Nucleotide-diphossugar_trans"/>
</dbReference>
<organism evidence="3 4">
    <name type="scientific">Teladorsagia circumcincta</name>
    <name type="common">Brown stomach worm</name>
    <name type="synonym">Ostertagia circumcincta</name>
    <dbReference type="NCBI Taxonomy" id="45464"/>
    <lineage>
        <taxon>Eukaryota</taxon>
        <taxon>Metazoa</taxon>
        <taxon>Ecdysozoa</taxon>
        <taxon>Nematoda</taxon>
        <taxon>Chromadorea</taxon>
        <taxon>Rhabditida</taxon>
        <taxon>Rhabditina</taxon>
        <taxon>Rhabditomorpha</taxon>
        <taxon>Strongyloidea</taxon>
        <taxon>Trichostrongylidae</taxon>
        <taxon>Teladorsagia</taxon>
    </lineage>
</organism>
<dbReference type="GO" id="GO:0005975">
    <property type="term" value="P:carbohydrate metabolic process"/>
    <property type="evidence" value="ECO:0007669"/>
    <property type="project" value="InterPro"/>
</dbReference>
<dbReference type="PANTHER" id="PTHR19300:SF61">
    <property type="entry name" value="BETA-1,4-N-ACETYLGALACTOSAMINYLTRANSFERASE"/>
    <property type="match status" value="1"/>
</dbReference>
<gene>
    <name evidence="3" type="ORF">TELCIR_06039</name>
</gene>
<dbReference type="PANTHER" id="PTHR19300">
    <property type="entry name" value="BETA-1,4-GALACTOSYLTRANSFERASE"/>
    <property type="match status" value="1"/>
</dbReference>
<dbReference type="AlphaFoldDB" id="A0A2G9UP82"/>
<evidence type="ECO:0000256" key="1">
    <source>
        <dbReference type="ARBA" id="ARBA00022679"/>
    </source>
</evidence>
<dbReference type="EMBL" id="KZ345784">
    <property type="protein sequence ID" value="PIO72045.1"/>
    <property type="molecule type" value="Genomic_DNA"/>
</dbReference>
<dbReference type="InterPro" id="IPR003859">
    <property type="entry name" value="Galactosyl_T"/>
</dbReference>